<keyword evidence="1" id="KW-0596">Phosphopantetheine</keyword>
<accession>A0A518CQ13</accession>
<dbReference type="PANTHER" id="PTHR43775:SF37">
    <property type="entry name" value="SI:DKEY-61P9.11"/>
    <property type="match status" value="1"/>
</dbReference>
<evidence type="ECO:0000256" key="1">
    <source>
        <dbReference type="ARBA" id="ARBA00022450"/>
    </source>
</evidence>
<reference evidence="7 8" key="1">
    <citation type="submission" date="2019-02" db="EMBL/GenBank/DDBJ databases">
        <title>Deep-cultivation of Planctomycetes and their phenomic and genomic characterization uncovers novel biology.</title>
        <authorList>
            <person name="Wiegand S."/>
            <person name="Jogler M."/>
            <person name="Boedeker C."/>
            <person name="Pinto D."/>
            <person name="Vollmers J."/>
            <person name="Rivas-Marin E."/>
            <person name="Kohn T."/>
            <person name="Peeters S.H."/>
            <person name="Heuer A."/>
            <person name="Rast P."/>
            <person name="Oberbeckmann S."/>
            <person name="Bunk B."/>
            <person name="Jeske O."/>
            <person name="Meyerdierks A."/>
            <person name="Storesund J.E."/>
            <person name="Kallscheuer N."/>
            <person name="Luecker S."/>
            <person name="Lage O.M."/>
            <person name="Pohl T."/>
            <person name="Merkel B.J."/>
            <person name="Hornburger P."/>
            <person name="Mueller R.-W."/>
            <person name="Bruemmer F."/>
            <person name="Labrenz M."/>
            <person name="Spormann A.M."/>
            <person name="Op den Camp H."/>
            <person name="Overmann J."/>
            <person name="Amann R."/>
            <person name="Jetten M.S.M."/>
            <person name="Mascher T."/>
            <person name="Medema M.H."/>
            <person name="Devos D.P."/>
            <person name="Kaster A.-K."/>
            <person name="Ovreas L."/>
            <person name="Rohde M."/>
            <person name="Galperin M.Y."/>
            <person name="Jogler C."/>
        </authorList>
    </citation>
    <scope>NUCLEOTIDE SEQUENCE [LARGE SCALE GENOMIC DNA]</scope>
    <source>
        <strain evidence="7 8">Pla110</strain>
    </source>
</reference>
<evidence type="ECO:0000256" key="3">
    <source>
        <dbReference type="PROSITE-ProRule" id="PRU01363"/>
    </source>
</evidence>
<gene>
    <name evidence="7" type="primary">ppsC</name>
    <name evidence="7" type="ORF">Pla110_30150</name>
</gene>
<feature type="domain" description="Ketosynthase family 3 (KS3)" evidence="5">
    <location>
        <begin position="488"/>
        <end position="906"/>
    </location>
</feature>
<dbReference type="Proteomes" id="UP000317178">
    <property type="component" value="Chromosome"/>
</dbReference>
<feature type="region of interest" description="C-terminal hotdog fold" evidence="3">
    <location>
        <begin position="1520"/>
        <end position="1672"/>
    </location>
</feature>
<dbReference type="GO" id="GO:0005737">
    <property type="term" value="C:cytoplasm"/>
    <property type="evidence" value="ECO:0007669"/>
    <property type="project" value="TreeGrafter"/>
</dbReference>
<dbReference type="GO" id="GO:0071770">
    <property type="term" value="P:DIM/DIP cell wall layer assembly"/>
    <property type="evidence" value="ECO:0007669"/>
    <property type="project" value="TreeGrafter"/>
</dbReference>
<name>A0A518CQ13_9PLAN</name>
<dbReference type="PROSITE" id="PS52019">
    <property type="entry name" value="PKS_MFAS_DH"/>
    <property type="match status" value="1"/>
</dbReference>
<evidence type="ECO:0000259" key="5">
    <source>
        <dbReference type="PROSITE" id="PS52004"/>
    </source>
</evidence>
<dbReference type="KEGG" id="plon:Pla110_30150"/>
<comment type="similarity">
    <text evidence="4">Belongs to the thiolase-like superfamily. Beta-ketoacyl-ACP synthases family.</text>
</comment>
<dbReference type="Pfam" id="PF02801">
    <property type="entry name" value="Ketoacyl-synt_C"/>
    <property type="match status" value="1"/>
</dbReference>
<dbReference type="InterPro" id="IPR020841">
    <property type="entry name" value="PKS_Beta-ketoAc_synthase_dom"/>
</dbReference>
<dbReference type="EC" id="2.3.1.41" evidence="7"/>
<evidence type="ECO:0000256" key="4">
    <source>
        <dbReference type="RuleBase" id="RU003694"/>
    </source>
</evidence>
<dbReference type="RefSeq" id="WP_144996472.1">
    <property type="nucleotide sequence ID" value="NZ_CP036281.1"/>
</dbReference>
<dbReference type="GO" id="GO:0004315">
    <property type="term" value="F:3-oxoacyl-[acyl-carrier-protein] synthase activity"/>
    <property type="evidence" value="ECO:0007669"/>
    <property type="project" value="UniProtKB-EC"/>
</dbReference>
<dbReference type="GO" id="GO:0006633">
    <property type="term" value="P:fatty acid biosynthetic process"/>
    <property type="evidence" value="ECO:0007669"/>
    <property type="project" value="TreeGrafter"/>
</dbReference>
<evidence type="ECO:0000256" key="2">
    <source>
        <dbReference type="ARBA" id="ARBA00022553"/>
    </source>
</evidence>
<keyword evidence="8" id="KW-1185">Reference proteome</keyword>
<dbReference type="PROSITE" id="PS51257">
    <property type="entry name" value="PROKAR_LIPOPROTEIN"/>
    <property type="match status" value="1"/>
</dbReference>
<protein>
    <submittedName>
        <fullName evidence="7">Phthiocerol synthesis polyketide synthase type I PpsC</fullName>
        <ecNumber evidence="7">2.3.1.41</ecNumber>
    </submittedName>
</protein>
<dbReference type="SMART" id="SM00825">
    <property type="entry name" value="PKS_KS"/>
    <property type="match status" value="1"/>
</dbReference>
<dbReference type="GO" id="GO:0004312">
    <property type="term" value="F:fatty acid synthase activity"/>
    <property type="evidence" value="ECO:0007669"/>
    <property type="project" value="TreeGrafter"/>
</dbReference>
<dbReference type="PANTHER" id="PTHR43775">
    <property type="entry name" value="FATTY ACID SYNTHASE"/>
    <property type="match status" value="1"/>
</dbReference>
<feature type="domain" description="PKS/mFAS DH" evidence="6">
    <location>
        <begin position="1372"/>
        <end position="1672"/>
    </location>
</feature>
<dbReference type="InterPro" id="IPR050091">
    <property type="entry name" value="PKS_NRPS_Biosynth_Enz"/>
</dbReference>
<evidence type="ECO:0000313" key="7">
    <source>
        <dbReference type="EMBL" id="QDU81274.1"/>
    </source>
</evidence>
<proteinExistence type="inferred from homology"/>
<dbReference type="GO" id="GO:0005886">
    <property type="term" value="C:plasma membrane"/>
    <property type="evidence" value="ECO:0007669"/>
    <property type="project" value="TreeGrafter"/>
</dbReference>
<feature type="active site" description="Proton acceptor; for dehydratase activity" evidence="3">
    <location>
        <position position="1405"/>
    </location>
</feature>
<evidence type="ECO:0000313" key="8">
    <source>
        <dbReference type="Proteomes" id="UP000317178"/>
    </source>
</evidence>
<feature type="domain" description="Ketosynthase family 3 (KS3)" evidence="5">
    <location>
        <begin position="8"/>
        <end position="469"/>
    </location>
</feature>
<evidence type="ECO:0000259" key="6">
    <source>
        <dbReference type="PROSITE" id="PS52019"/>
    </source>
</evidence>
<dbReference type="Pfam" id="PF00109">
    <property type="entry name" value="ketoacyl-synt"/>
    <property type="match status" value="2"/>
</dbReference>
<dbReference type="InterPro" id="IPR042104">
    <property type="entry name" value="PKS_dehydratase_sf"/>
</dbReference>
<dbReference type="EMBL" id="CP036281">
    <property type="protein sequence ID" value="QDU81274.1"/>
    <property type="molecule type" value="Genomic_DNA"/>
</dbReference>
<dbReference type="OrthoDB" id="219272at2"/>
<keyword evidence="2" id="KW-0597">Phosphoprotein</keyword>
<dbReference type="CDD" id="cd00833">
    <property type="entry name" value="PKS"/>
    <property type="match status" value="1"/>
</dbReference>
<dbReference type="Gene3D" id="3.10.129.110">
    <property type="entry name" value="Polyketide synthase dehydratase"/>
    <property type="match status" value="1"/>
</dbReference>
<dbReference type="SUPFAM" id="SSF53901">
    <property type="entry name" value="Thiolase-like"/>
    <property type="match status" value="2"/>
</dbReference>
<organism evidence="7 8">
    <name type="scientific">Polystyrenella longa</name>
    <dbReference type="NCBI Taxonomy" id="2528007"/>
    <lineage>
        <taxon>Bacteria</taxon>
        <taxon>Pseudomonadati</taxon>
        <taxon>Planctomycetota</taxon>
        <taxon>Planctomycetia</taxon>
        <taxon>Planctomycetales</taxon>
        <taxon>Planctomycetaceae</taxon>
        <taxon>Polystyrenella</taxon>
    </lineage>
</organism>
<keyword evidence="4 7" id="KW-0808">Transferase</keyword>
<dbReference type="Gene3D" id="3.40.47.10">
    <property type="match status" value="2"/>
</dbReference>
<feature type="active site" description="Proton donor; for dehydratase activity" evidence="3">
    <location>
        <position position="1589"/>
    </location>
</feature>
<dbReference type="InterPro" id="IPR049900">
    <property type="entry name" value="PKS_mFAS_DH"/>
</dbReference>
<dbReference type="PROSITE" id="PS52004">
    <property type="entry name" value="KS3_2"/>
    <property type="match status" value="2"/>
</dbReference>
<dbReference type="InterPro" id="IPR014030">
    <property type="entry name" value="Ketoacyl_synth_N"/>
</dbReference>
<feature type="region of interest" description="N-terminal hotdog fold" evidence="3">
    <location>
        <begin position="1372"/>
        <end position="1505"/>
    </location>
</feature>
<keyword evidence="7" id="KW-0012">Acyltransferase</keyword>
<sequence length="1674" mass="184331">MSPKANLQQPLAVVGMACRLPGADGLDAYWELLKEGRSGLSQFPPERVNPDLYFDPTPGKFCKTYTQAGGFVPPRPVDQDILPIDPERLRQYDKAHQTMCEIAAQACIDAGYDPLNLPHSRTAVYIGNSSGGSDLIYELMMTDYAAAAAGFLENIPDFNNLPVENQAYIQERLIESIRREHTRRQDSPVRDTTAGVAATMISSLFNLTGPTAVCDAACASATIGLELAAQALFHNRAEMAIVGGCSFRKWYEMVVIAQAATLSTQGVSCPFDASADGLVAADAYAAVIVKTLDRALAEGDEIKAVIRNTALSSDGRGKSFWAPRKEGQILAIQRGYTSGIDPNRLQYMETHATSTQIGDETEVQSLIESIGDRVHHRLPIASVKANIGHSLETAGLSSLIKTILAIQNQTIPPAVNCQQVSPKIKWDEIPFSVQQQAEPWEEQPDGSPRMAGVDAFGIGGVNTHVIVEEYRTGTEYNWNSEVSDKTEKEPIAIVGRGALFAGGYSVKGFADVIKSHASQIAPIPEHRKLRGQSSKYNEAGFLADYEFDWKRHKVPPKLLKQANPLQFALLDAAQQALEEAGYEEQDFDRQEVITVVGSIFNNDYDLDVYWGLFYPELCQKLTPTLKELGLDEQQVADFLENFKQQVINLKPEMLDDTGSASASTLSTRIAKNFDLMGGAFSLDAGEASSQAALLAAVDLLRSGKCERVVVGGAQRWIETSQNVDTSQIPLGEGTGVIVLQRLSDAEAQQRTIFGLITDVEVVRTDVEPDEELTTNNSLTRQIGNTLGASGMATLLYSTLSDTPVQEIKTVNRRGYYEEQPACWTTHYARYEQINSPSQETISEPVEMNGHDPAETPSINGLAPHFSTFVQFMMIQTGCPINVIQPKAYLEGDLRLTAAAKRSVLQELFIRMNHHLEPVMLYTCAQKLETVNDVWNYLEELEERPYENLLPGLIPTTPTPANQETPVSDAVAQPVNYGDVIIQENESITETAPPANSTLRLLERTRPAALSSSDDSVPTFSGATIVVGSGKTTDLLVEKMAEAGNVVYRLESGQSSATWMSQWEKIESQTPVLQLILTEGIAERPEGNNWSAEINAISELINFTSHWLNHRQTQGNLSGATLALLLHMGADFGQGGQFPSIPSILLSSFTETLLPHAVAGLRLKVIDLFEREPAPMIVKEVMQEFGSQDRETHVAFLRGGRSIRSTTVQIIPEMRDEIEVWFPHGAFNENLLEFLPLAHHAGPNTQPQGLWLGLEQINDYTDLSTLLDEMQTILSENPTLRKVVILLPVEGNNFIRLLAARTLFAYCQLFATSNPQLTVSLIQFDIGLPNLSELLVSDANQAHSEIVQLTLNESGAYTEQYQDALLSYEYQVLETLTRPTATRSELNEGICSIQYDPRVDPFLRGHLHEEIPLLPAVMGIETCAEAASAVSGGQPAVGIRNLELVNGFRMASPKPHHAVVEVSPTDQPGILHCELKGEFYDKAGRLKDSRRLFHRVQVLTGENNRVALPPFSGDVPQDDWMAVQYSDNSQERIEGHSGPVWYGPELRTLKSVRYLLEASDIWGCFTAPDSSELAGQRTGSRWQTPAAVLDGTLYLFEFLFSRLTGTSQLPHFIGQLDFGRLPVPGEQLIAYGQYLRREDRHLLVEFDVWGADGTAIYSCRDCKMVDLNITVGGTK</sequence>
<dbReference type="InterPro" id="IPR016039">
    <property type="entry name" value="Thiolase-like"/>
</dbReference>
<dbReference type="InterPro" id="IPR014031">
    <property type="entry name" value="Ketoacyl_synth_C"/>
</dbReference>